<dbReference type="OrthoDB" id="9773456at2"/>
<feature type="domain" description="Cytochrome c" evidence="5">
    <location>
        <begin position="35"/>
        <end position="128"/>
    </location>
</feature>
<dbReference type="InterPro" id="IPR036909">
    <property type="entry name" value="Cyt_c-like_dom_sf"/>
</dbReference>
<dbReference type="PANTHER" id="PTHR35008:SF4">
    <property type="entry name" value="BLL4482 PROTEIN"/>
    <property type="match status" value="1"/>
</dbReference>
<evidence type="ECO:0000256" key="4">
    <source>
        <dbReference type="PROSITE-ProRule" id="PRU00433"/>
    </source>
</evidence>
<evidence type="ECO:0000256" key="3">
    <source>
        <dbReference type="ARBA" id="ARBA00023004"/>
    </source>
</evidence>
<protein>
    <submittedName>
        <fullName evidence="6">Cytochrome c</fullName>
    </submittedName>
</protein>
<dbReference type="InterPro" id="IPR009056">
    <property type="entry name" value="Cyt_c-like_dom"/>
</dbReference>
<comment type="caution">
    <text evidence="6">The sequence shown here is derived from an EMBL/GenBank/DDBJ whole genome shotgun (WGS) entry which is preliminary data.</text>
</comment>
<dbReference type="Pfam" id="PF13442">
    <property type="entry name" value="Cytochrome_CBB3"/>
    <property type="match status" value="1"/>
</dbReference>
<dbReference type="SUPFAM" id="SSF46626">
    <property type="entry name" value="Cytochrome c"/>
    <property type="match status" value="1"/>
</dbReference>
<name>A0A5R8Y1V1_9BACT</name>
<organism evidence="6 7">
    <name type="scientific">Arcobacter arenosus</name>
    <dbReference type="NCBI Taxonomy" id="2576037"/>
    <lineage>
        <taxon>Bacteria</taxon>
        <taxon>Pseudomonadati</taxon>
        <taxon>Campylobacterota</taxon>
        <taxon>Epsilonproteobacteria</taxon>
        <taxon>Campylobacterales</taxon>
        <taxon>Arcobacteraceae</taxon>
        <taxon>Arcobacter</taxon>
    </lineage>
</organism>
<dbReference type="InterPro" id="IPR051459">
    <property type="entry name" value="Cytochrome_c-type_DH"/>
</dbReference>
<evidence type="ECO:0000256" key="2">
    <source>
        <dbReference type="ARBA" id="ARBA00022723"/>
    </source>
</evidence>
<dbReference type="GO" id="GO:0020037">
    <property type="term" value="F:heme binding"/>
    <property type="evidence" value="ECO:0007669"/>
    <property type="project" value="InterPro"/>
</dbReference>
<evidence type="ECO:0000313" key="7">
    <source>
        <dbReference type="Proteomes" id="UP000308901"/>
    </source>
</evidence>
<dbReference type="GO" id="GO:0009055">
    <property type="term" value="F:electron transfer activity"/>
    <property type="evidence" value="ECO:0007669"/>
    <property type="project" value="InterPro"/>
</dbReference>
<proteinExistence type="predicted"/>
<dbReference type="PROSITE" id="PS51007">
    <property type="entry name" value="CYTC"/>
    <property type="match status" value="1"/>
</dbReference>
<dbReference type="EMBL" id="VANU01000002">
    <property type="protein sequence ID" value="TLP39252.1"/>
    <property type="molecule type" value="Genomic_DNA"/>
</dbReference>
<evidence type="ECO:0000256" key="1">
    <source>
        <dbReference type="ARBA" id="ARBA00022617"/>
    </source>
</evidence>
<dbReference type="RefSeq" id="WP_138151835.1">
    <property type="nucleotide sequence ID" value="NZ_CBDDKQ010000002.1"/>
</dbReference>
<keyword evidence="1 4" id="KW-0349">Heme</keyword>
<evidence type="ECO:0000259" key="5">
    <source>
        <dbReference type="PROSITE" id="PS51007"/>
    </source>
</evidence>
<keyword evidence="2 4" id="KW-0479">Metal-binding</keyword>
<dbReference type="Gene3D" id="1.10.760.10">
    <property type="entry name" value="Cytochrome c-like domain"/>
    <property type="match status" value="1"/>
</dbReference>
<sequence>MNKPFLIITTIIIGLFTYGISVENNKVEGRWYTKEQVNFGKEVFINNCASCHGKNAEKTVNWKTKLSDGSYPPPPLNDKAHAWHHPKWQLMKIINEGGAAYGGKMPSFKKVLTQEEKEAAIAYFQSFWSDEIYELWNVKLKGLKEKK</sequence>
<dbReference type="Proteomes" id="UP000308901">
    <property type="component" value="Unassembled WGS sequence"/>
</dbReference>
<dbReference type="GO" id="GO:0046872">
    <property type="term" value="F:metal ion binding"/>
    <property type="evidence" value="ECO:0007669"/>
    <property type="project" value="UniProtKB-KW"/>
</dbReference>
<keyword evidence="3 4" id="KW-0408">Iron</keyword>
<dbReference type="AlphaFoldDB" id="A0A5R8Y1V1"/>
<dbReference type="PANTHER" id="PTHR35008">
    <property type="entry name" value="BLL4482 PROTEIN-RELATED"/>
    <property type="match status" value="1"/>
</dbReference>
<accession>A0A5R8Y1V1</accession>
<evidence type="ECO:0000313" key="6">
    <source>
        <dbReference type="EMBL" id="TLP39252.1"/>
    </source>
</evidence>
<keyword evidence="7" id="KW-1185">Reference proteome</keyword>
<reference evidence="6 7" key="1">
    <citation type="submission" date="2019-05" db="EMBL/GenBank/DDBJ databases">
        <title>Arcobacter sp. nov., isolated from sea sediment.</title>
        <authorList>
            <person name="Kim W."/>
        </authorList>
    </citation>
    <scope>NUCLEOTIDE SEQUENCE [LARGE SCALE GENOMIC DNA]</scope>
    <source>
        <strain evidence="6 7">CAU 1517</strain>
    </source>
</reference>
<gene>
    <name evidence="6" type="ORF">FDK22_05100</name>
</gene>